<dbReference type="InterPro" id="IPR050226">
    <property type="entry name" value="NagZ_Beta-hexosaminidase"/>
</dbReference>
<feature type="transmembrane region" description="Helical" evidence="6">
    <location>
        <begin position="7"/>
        <end position="23"/>
    </location>
</feature>
<feature type="transmembrane region" description="Helical" evidence="6">
    <location>
        <begin position="65"/>
        <end position="89"/>
    </location>
</feature>
<protein>
    <recommendedName>
        <fullName evidence="3">beta-N-acetylhexosaminidase</fullName>
        <ecNumber evidence="3">3.2.1.52</ecNumber>
    </recommendedName>
</protein>
<evidence type="ECO:0000256" key="1">
    <source>
        <dbReference type="ARBA" id="ARBA00001231"/>
    </source>
</evidence>
<comment type="caution">
    <text evidence="8">The sequence shown here is derived from an EMBL/GenBank/DDBJ whole genome shotgun (WGS) entry which is preliminary data.</text>
</comment>
<comment type="similarity">
    <text evidence="2">Belongs to the glycosyl hydrolase 3 family.</text>
</comment>
<comment type="catalytic activity">
    <reaction evidence="1">
        <text>Hydrolysis of terminal non-reducing N-acetyl-D-hexosamine residues in N-acetyl-beta-D-hexosaminides.</text>
        <dbReference type="EC" id="3.2.1.52"/>
    </reaction>
</comment>
<evidence type="ECO:0000256" key="5">
    <source>
        <dbReference type="ARBA" id="ARBA00023295"/>
    </source>
</evidence>
<evidence type="ECO:0000259" key="7">
    <source>
        <dbReference type="Pfam" id="PF00933"/>
    </source>
</evidence>
<evidence type="ECO:0000313" key="8">
    <source>
        <dbReference type="EMBL" id="MFB2876745.1"/>
    </source>
</evidence>
<keyword evidence="6" id="KW-1133">Transmembrane helix</keyword>
<keyword evidence="5" id="KW-0326">Glycosidase</keyword>
<keyword evidence="6" id="KW-0472">Membrane</keyword>
<keyword evidence="6" id="KW-0812">Transmembrane</keyword>
<accession>A0ABV4X1U7</accession>
<feature type="domain" description="Glycoside hydrolase family 3 N-terminal" evidence="7">
    <location>
        <begin position="125"/>
        <end position="449"/>
    </location>
</feature>
<sequence>MSNPSRLLRLVLALGVFFLTFHFRTPVWSDWGNLLFWLIIILSSFLILTEIWAFHKIFRRKGRRLSVIIVALAWLSLSIATASQVKFLLTKQTVLENLTAATPETPKTPKTPKTPETPNIVNLGQHFVIGYRDFDELKLLVEKQGVAGVFITNRNVRGKTKEQVKQEIKTLQEIRQSQGLPPLLIAADQEGGIVSRLSPPLTKLPSLAKIIDDDKNIDQQKQKVIEYAAKQGQELAEIGVNLNFAPVVDLNKGIRIVNDKYSKINYRAISENKEVVAKVALWYCQTLEKYNVKCTIKHFPGLGRVKTDTHIAEAELNASVADLTNDDWVPFREVMKNTQAFTMIGHAKLMAVDPVNAASFSHKVVTDIIRKNWQHNGILITDDFGMQAVYGSKDGLENATVKSINAGVDLILLSYDNDLYYDAMYALMQAAKTGKLDAEVLRKSGERIDRFSSTIK</sequence>
<dbReference type="EC" id="3.2.1.52" evidence="3"/>
<dbReference type="InterPro" id="IPR036962">
    <property type="entry name" value="Glyco_hydro_3_N_sf"/>
</dbReference>
<evidence type="ECO:0000256" key="3">
    <source>
        <dbReference type="ARBA" id="ARBA00012663"/>
    </source>
</evidence>
<dbReference type="InterPro" id="IPR001764">
    <property type="entry name" value="Glyco_hydro_3_N"/>
</dbReference>
<feature type="transmembrane region" description="Helical" evidence="6">
    <location>
        <begin position="35"/>
        <end position="53"/>
    </location>
</feature>
<reference evidence="8 9" key="1">
    <citation type="submission" date="2024-09" db="EMBL/GenBank/DDBJ databases">
        <title>Floridaenema gen nov. (Aerosakkonemataceae, Aerosakkonematales ord. nov., Cyanobacteria) from benthic tropical and subtropical fresh waters, with the description of four new species.</title>
        <authorList>
            <person name="Moretto J.A."/>
            <person name="Berthold D.E."/>
            <person name="Lefler F.W."/>
            <person name="Huang I.-S."/>
            <person name="Laughinghouse H. IV."/>
        </authorList>
    </citation>
    <scope>NUCLEOTIDE SEQUENCE [LARGE SCALE GENOMIC DNA]</scope>
    <source>
        <strain evidence="8 9">BLCC-F46</strain>
    </source>
</reference>
<evidence type="ECO:0000256" key="4">
    <source>
        <dbReference type="ARBA" id="ARBA00022801"/>
    </source>
</evidence>
<dbReference type="Pfam" id="PF00933">
    <property type="entry name" value="Glyco_hydro_3"/>
    <property type="match status" value="1"/>
</dbReference>
<dbReference type="RefSeq" id="WP_413269868.1">
    <property type="nucleotide sequence ID" value="NZ_JBHFNQ010000062.1"/>
</dbReference>
<dbReference type="Proteomes" id="UP001576774">
    <property type="component" value="Unassembled WGS sequence"/>
</dbReference>
<dbReference type="InterPro" id="IPR017853">
    <property type="entry name" value="GH"/>
</dbReference>
<dbReference type="PANTHER" id="PTHR30480">
    <property type="entry name" value="BETA-HEXOSAMINIDASE-RELATED"/>
    <property type="match status" value="1"/>
</dbReference>
<keyword evidence="4 8" id="KW-0378">Hydrolase</keyword>
<name>A0ABV4X1U7_9CYAN</name>
<dbReference type="GO" id="GO:0016787">
    <property type="term" value="F:hydrolase activity"/>
    <property type="evidence" value="ECO:0007669"/>
    <property type="project" value="UniProtKB-KW"/>
</dbReference>
<dbReference type="SUPFAM" id="SSF51445">
    <property type="entry name" value="(Trans)glycosidases"/>
    <property type="match status" value="1"/>
</dbReference>
<gene>
    <name evidence="8" type="ORF">ACE1CC_07610</name>
</gene>
<evidence type="ECO:0000256" key="2">
    <source>
        <dbReference type="ARBA" id="ARBA00005336"/>
    </source>
</evidence>
<organism evidence="8 9">
    <name type="scientific">Floridaenema aerugineum BLCC-F46</name>
    <dbReference type="NCBI Taxonomy" id="3153654"/>
    <lineage>
        <taxon>Bacteria</taxon>
        <taxon>Bacillati</taxon>
        <taxon>Cyanobacteriota</taxon>
        <taxon>Cyanophyceae</taxon>
        <taxon>Oscillatoriophycideae</taxon>
        <taxon>Aerosakkonematales</taxon>
        <taxon>Aerosakkonemataceae</taxon>
        <taxon>Floridanema</taxon>
        <taxon>Floridanema aerugineum</taxon>
    </lineage>
</organism>
<evidence type="ECO:0000256" key="6">
    <source>
        <dbReference type="SAM" id="Phobius"/>
    </source>
</evidence>
<keyword evidence="9" id="KW-1185">Reference proteome</keyword>
<evidence type="ECO:0000313" key="9">
    <source>
        <dbReference type="Proteomes" id="UP001576774"/>
    </source>
</evidence>
<proteinExistence type="inferred from homology"/>
<dbReference type="EMBL" id="JBHFNQ010000062">
    <property type="protein sequence ID" value="MFB2876745.1"/>
    <property type="molecule type" value="Genomic_DNA"/>
</dbReference>
<dbReference type="Gene3D" id="3.20.20.300">
    <property type="entry name" value="Glycoside hydrolase, family 3, N-terminal domain"/>
    <property type="match status" value="1"/>
</dbReference>
<dbReference type="PANTHER" id="PTHR30480:SF13">
    <property type="entry name" value="BETA-HEXOSAMINIDASE"/>
    <property type="match status" value="1"/>
</dbReference>